<reference evidence="11" key="1">
    <citation type="journal article" date="2019" name="Int. J. Syst. Evol. Microbiol.">
        <title>The Global Catalogue of Microorganisms (GCM) 10K type strain sequencing project: providing services to taxonomists for standard genome sequencing and annotation.</title>
        <authorList>
            <consortium name="The Broad Institute Genomics Platform"/>
            <consortium name="The Broad Institute Genome Sequencing Center for Infectious Disease"/>
            <person name="Wu L."/>
            <person name="Ma J."/>
        </authorList>
    </citation>
    <scope>NUCLEOTIDE SEQUENCE [LARGE SCALE GENOMIC DNA]</scope>
    <source>
        <strain evidence="11">JCM 31920</strain>
    </source>
</reference>
<dbReference type="SUPFAM" id="SSF56935">
    <property type="entry name" value="Porins"/>
    <property type="match status" value="1"/>
</dbReference>
<evidence type="ECO:0000313" key="10">
    <source>
        <dbReference type="EMBL" id="GAA4431723.1"/>
    </source>
</evidence>
<dbReference type="SUPFAM" id="SSF49464">
    <property type="entry name" value="Carboxypeptidase regulatory domain-like"/>
    <property type="match status" value="1"/>
</dbReference>
<feature type="domain" description="TonB-dependent receptor plug" evidence="9">
    <location>
        <begin position="153"/>
        <end position="291"/>
    </location>
</feature>
<comment type="similarity">
    <text evidence="7">Belongs to the TonB-dependent receptor family.</text>
</comment>
<comment type="caution">
    <text evidence="10">The sequence shown here is derived from an EMBL/GenBank/DDBJ whole genome shotgun (WGS) entry which is preliminary data.</text>
</comment>
<evidence type="ECO:0000256" key="5">
    <source>
        <dbReference type="ARBA" id="ARBA00023136"/>
    </source>
</evidence>
<evidence type="ECO:0000256" key="6">
    <source>
        <dbReference type="ARBA" id="ARBA00023237"/>
    </source>
</evidence>
<dbReference type="Gene3D" id="2.60.40.1120">
    <property type="entry name" value="Carboxypeptidase-like, regulatory domain"/>
    <property type="match status" value="1"/>
</dbReference>
<dbReference type="Proteomes" id="UP001501508">
    <property type="component" value="Unassembled WGS sequence"/>
</dbReference>
<keyword evidence="2 7" id="KW-0813">Transport</keyword>
<dbReference type="Pfam" id="PF07715">
    <property type="entry name" value="Plug"/>
    <property type="match status" value="1"/>
</dbReference>
<dbReference type="NCBIfam" id="TIGR04056">
    <property type="entry name" value="OMP_RagA_SusC"/>
    <property type="match status" value="1"/>
</dbReference>
<dbReference type="InterPro" id="IPR012910">
    <property type="entry name" value="Plug_dom"/>
</dbReference>
<keyword evidence="5 7" id="KW-0472">Membrane</keyword>
<evidence type="ECO:0000256" key="7">
    <source>
        <dbReference type="PROSITE-ProRule" id="PRU01360"/>
    </source>
</evidence>
<dbReference type="Gene3D" id="2.170.130.10">
    <property type="entry name" value="TonB-dependent receptor, plug domain"/>
    <property type="match status" value="1"/>
</dbReference>
<proteinExistence type="inferred from homology"/>
<evidence type="ECO:0000256" key="4">
    <source>
        <dbReference type="ARBA" id="ARBA00022692"/>
    </source>
</evidence>
<dbReference type="Pfam" id="PF13715">
    <property type="entry name" value="CarbopepD_reg_2"/>
    <property type="match status" value="1"/>
</dbReference>
<evidence type="ECO:0000259" key="9">
    <source>
        <dbReference type="Pfam" id="PF07715"/>
    </source>
</evidence>
<dbReference type="PROSITE" id="PS52016">
    <property type="entry name" value="TONB_DEPENDENT_REC_3"/>
    <property type="match status" value="1"/>
</dbReference>
<feature type="region of interest" description="Disordered" evidence="8">
    <location>
        <begin position="331"/>
        <end position="351"/>
    </location>
</feature>
<dbReference type="RefSeq" id="WP_345026218.1">
    <property type="nucleotide sequence ID" value="NZ_BAABEY010000001.1"/>
</dbReference>
<name>A0ABP8LLR7_9BACT</name>
<sequence>MKISTTSTGKKATFLFCVWLSWAGGSHDALGNAHWGSPGKNLTETIGSKAKARKQAADRTITGRVTSAADGTGLPGVNILVKGSHTGSTTDSNGNYSIVIGDGGNEVLVFSFIGYASKEVAVGNSSVVNVSLDESTETLNEVVVTSLGLKKEKRALGYNISSVNAEQLNAAGTSNPLKSMEGKVTGVQINSLTSSPTSSVMFNIRGASSLAGIMKGKNGNINNTTQPLIVLNGVPLMSNSAATSSRDGNNPTGIDVGNFMSSLNPDDIESISVLKGASAAALYGSQAGNGVILVTTKTGANAKRGIGISVSSSLSFDKGYSSPPVQRSFFQGGEEGEPMTDDKKGLGWNVNDRTNNNEPVWRWNLGSQKWEESILEARGDKDPLQAFLRTGVMTDNNIAVTGNYDKGNYRINFNNMVHNAVVPNNKTNRTSVSFDSQYKITKNLSVSSMASYSRTFVPNQSNVYGKREDNPLAHAMSMPVNMPKMSEWRSASRWLDGWEGRYQNTPYLKGAGEDRLSRVDAFGADKAVGKNNPYFVTDNIIRTYSKDIFFGKAQLDWKLAGPLLLTLRSGLSHENFAYERKTPWGAERVERGAYEQIHSNNLNIRTDALLAYNDYFLADKLSVDAVGGFSYNFSEANNSNFGGNILATPNAFSYSALPPTDRQAAVFNRGFSSRGYGAYATATVGWQNMLYLELTGRNDWVGILSHEKDNHFYPGASLSWIVSETFNMGNAFNFLKLRGGYAETGYGIGKPVNLNAYGIRGNTWNGISMGAVGGDLVDANILPELNITKEIGLDFRTLNNRVSGEFTAYSKNHINQIQNLPVVTSSGFASVLTNMGAVKSTGIEASLTVTPVRTKDWEVNLTGNVTTFKSVIDDLDSRFAEKLYPYQGSASLSLFKGSRVGDLYADSPIGYIQTGKYKGMMLTGPEGIIGEAVENTDYVRRNGYLGNMNPKAIYGFSLDTKYKNFRLNVVSSLRVGGVFISETQKIMVDDGMADIKAIYGDKYDQYWTGGRFAGGLASMPNPDEMFKGDGYENYRELMQGKMALYNGDPRYFGYWNAVFIDPNYDMSGKTPEEKLSLEDNAYIRNGDDPTKTMYLNPYAMEGNELWSGAQFRTHDATSFKIKEINLTYTFDRAIAEKIHCQSIYVTAFAKNVMFWAKNRMNEDPETAFYDGLTGMGVSQFGLPPIRTMGVKLGFTF</sequence>
<dbReference type="InterPro" id="IPR039426">
    <property type="entry name" value="TonB-dep_rcpt-like"/>
</dbReference>
<organism evidence="10 11">
    <name type="scientific">Ravibacter arvi</name>
    <dbReference type="NCBI Taxonomy" id="2051041"/>
    <lineage>
        <taxon>Bacteria</taxon>
        <taxon>Pseudomonadati</taxon>
        <taxon>Bacteroidota</taxon>
        <taxon>Cytophagia</taxon>
        <taxon>Cytophagales</taxon>
        <taxon>Spirosomataceae</taxon>
        <taxon>Ravibacter</taxon>
    </lineage>
</organism>
<comment type="subcellular location">
    <subcellularLocation>
        <location evidence="1 7">Cell outer membrane</location>
        <topology evidence="1 7">Multi-pass membrane protein</topology>
    </subcellularLocation>
</comment>
<gene>
    <name evidence="10" type="ORF">GCM10023091_02920</name>
</gene>
<evidence type="ECO:0000256" key="1">
    <source>
        <dbReference type="ARBA" id="ARBA00004571"/>
    </source>
</evidence>
<accession>A0ABP8LLR7</accession>
<evidence type="ECO:0000256" key="8">
    <source>
        <dbReference type="SAM" id="MobiDB-lite"/>
    </source>
</evidence>
<dbReference type="InterPro" id="IPR023997">
    <property type="entry name" value="TonB-dep_OMP_SusC/RagA_CS"/>
</dbReference>
<dbReference type="InterPro" id="IPR008969">
    <property type="entry name" value="CarboxyPept-like_regulatory"/>
</dbReference>
<keyword evidence="11" id="KW-1185">Reference proteome</keyword>
<dbReference type="InterPro" id="IPR037066">
    <property type="entry name" value="Plug_dom_sf"/>
</dbReference>
<evidence type="ECO:0000256" key="3">
    <source>
        <dbReference type="ARBA" id="ARBA00022452"/>
    </source>
</evidence>
<dbReference type="EMBL" id="BAABEY010000001">
    <property type="protein sequence ID" value="GAA4431723.1"/>
    <property type="molecule type" value="Genomic_DNA"/>
</dbReference>
<evidence type="ECO:0000256" key="2">
    <source>
        <dbReference type="ARBA" id="ARBA00022448"/>
    </source>
</evidence>
<dbReference type="NCBIfam" id="TIGR04057">
    <property type="entry name" value="SusC_RagA_signa"/>
    <property type="match status" value="1"/>
</dbReference>
<keyword evidence="3 7" id="KW-1134">Transmembrane beta strand</keyword>
<keyword evidence="4 7" id="KW-0812">Transmembrane</keyword>
<dbReference type="InterPro" id="IPR036942">
    <property type="entry name" value="Beta-barrel_TonB_sf"/>
</dbReference>
<protein>
    <submittedName>
        <fullName evidence="10">SusC/RagA family TonB-linked outer membrane protein</fullName>
    </submittedName>
</protein>
<dbReference type="InterPro" id="IPR023996">
    <property type="entry name" value="TonB-dep_OMP_SusC/RagA"/>
</dbReference>
<keyword evidence="6 7" id="KW-0998">Cell outer membrane</keyword>
<dbReference type="Gene3D" id="2.40.170.20">
    <property type="entry name" value="TonB-dependent receptor, beta-barrel domain"/>
    <property type="match status" value="1"/>
</dbReference>
<evidence type="ECO:0000313" key="11">
    <source>
        <dbReference type="Proteomes" id="UP001501508"/>
    </source>
</evidence>